<proteinExistence type="predicted"/>
<reference evidence="1" key="1">
    <citation type="submission" date="2018-06" db="EMBL/GenBank/DDBJ databases">
        <authorList>
            <person name="Zhirakovskaya E."/>
        </authorList>
    </citation>
    <scope>NUCLEOTIDE SEQUENCE</scope>
</reference>
<evidence type="ECO:0000313" key="1">
    <source>
        <dbReference type="EMBL" id="VAW83072.1"/>
    </source>
</evidence>
<organism evidence="1">
    <name type="scientific">hydrothermal vent metagenome</name>
    <dbReference type="NCBI Taxonomy" id="652676"/>
    <lineage>
        <taxon>unclassified sequences</taxon>
        <taxon>metagenomes</taxon>
        <taxon>ecological metagenomes</taxon>
    </lineage>
</organism>
<dbReference type="AlphaFoldDB" id="A0A3B0Z686"/>
<sequence length="143" mass="16596">MCHGKCMKLVPLQVPLGWEVKWNHFYDVTIEEKLDDGLLGYPFYEDILYMLNEPWMIAIDLGWCPDGAPDGAYSLQLLMMKVAQTIHPPIKKAINRKIGDINVRYKLVEEVEVNWGKPIDTFNSRNIIEVQNKLNEFLHYTGT</sequence>
<dbReference type="EMBL" id="UOFL01000261">
    <property type="protein sequence ID" value="VAW83072.1"/>
    <property type="molecule type" value="Genomic_DNA"/>
</dbReference>
<gene>
    <name evidence="1" type="ORF">MNBD_GAMMA12-2875</name>
</gene>
<protein>
    <submittedName>
        <fullName evidence="1">Uncharacterized protein</fullName>
    </submittedName>
</protein>
<accession>A0A3B0Z686</accession>
<name>A0A3B0Z686_9ZZZZ</name>